<dbReference type="GO" id="GO:0005243">
    <property type="term" value="F:gap junction channel activity"/>
    <property type="evidence" value="ECO:0007669"/>
    <property type="project" value="TreeGrafter"/>
</dbReference>
<keyword evidence="3 6" id="KW-0812">Transmembrane</keyword>
<reference evidence="8 9" key="1">
    <citation type="submission" date="2024-02" db="EMBL/GenBank/DDBJ databases">
        <title>Chromosome-level genome assembly of the Eurasian Minnow (Phoxinus phoxinus).</title>
        <authorList>
            <person name="Oriowo T.O."/>
            <person name="Martin S."/>
            <person name="Stange M."/>
            <person name="Chrysostomakis Y."/>
            <person name="Brown T."/>
            <person name="Winkler S."/>
            <person name="Kukowka S."/>
            <person name="Myers E.W."/>
            <person name="Bohne A."/>
        </authorList>
    </citation>
    <scope>NUCLEOTIDE SEQUENCE [LARGE SCALE GENOMIC DNA]</scope>
    <source>
        <strain evidence="8">ZFMK-TIS-60720</strain>
        <tissue evidence="8">Whole Organism</tissue>
    </source>
</reference>
<feature type="transmembrane region" description="Helical" evidence="6">
    <location>
        <begin position="28"/>
        <end position="46"/>
    </location>
</feature>
<gene>
    <name evidence="8" type="ORF">R3I93_018065</name>
</gene>
<keyword evidence="2" id="KW-1003">Cell membrane</keyword>
<dbReference type="Gene3D" id="1.20.1440.80">
    <property type="entry name" value="Gap junction channel protein cysteine-rich domain"/>
    <property type="match status" value="1"/>
</dbReference>
<evidence type="ECO:0000256" key="4">
    <source>
        <dbReference type="ARBA" id="ARBA00022989"/>
    </source>
</evidence>
<keyword evidence="5 6" id="KW-0472">Membrane</keyword>
<evidence type="ECO:0000313" key="8">
    <source>
        <dbReference type="EMBL" id="KAK7134833.1"/>
    </source>
</evidence>
<evidence type="ECO:0000256" key="3">
    <source>
        <dbReference type="ARBA" id="ARBA00022692"/>
    </source>
</evidence>
<proteinExistence type="predicted"/>
<dbReference type="Pfam" id="PF00029">
    <property type="entry name" value="Connexin"/>
    <property type="match status" value="1"/>
</dbReference>
<organism evidence="8 9">
    <name type="scientific">Phoxinus phoxinus</name>
    <name type="common">Eurasian minnow</name>
    <dbReference type="NCBI Taxonomy" id="58324"/>
    <lineage>
        <taxon>Eukaryota</taxon>
        <taxon>Metazoa</taxon>
        <taxon>Chordata</taxon>
        <taxon>Craniata</taxon>
        <taxon>Vertebrata</taxon>
        <taxon>Euteleostomi</taxon>
        <taxon>Actinopterygii</taxon>
        <taxon>Neopterygii</taxon>
        <taxon>Teleostei</taxon>
        <taxon>Ostariophysi</taxon>
        <taxon>Cypriniformes</taxon>
        <taxon>Leuciscidae</taxon>
        <taxon>Phoxininae</taxon>
        <taxon>Phoxinus</taxon>
    </lineage>
</organism>
<dbReference type="EMBL" id="JAYKXH010000019">
    <property type="protein sequence ID" value="KAK7134833.1"/>
    <property type="molecule type" value="Genomic_DNA"/>
</dbReference>
<dbReference type="InterPro" id="IPR000500">
    <property type="entry name" value="Connexin"/>
</dbReference>
<dbReference type="Proteomes" id="UP001364617">
    <property type="component" value="Unassembled WGS sequence"/>
</dbReference>
<accession>A0AAN9CGB0</accession>
<evidence type="ECO:0000313" key="9">
    <source>
        <dbReference type="Proteomes" id="UP001364617"/>
    </source>
</evidence>
<dbReference type="GO" id="GO:0007267">
    <property type="term" value="P:cell-cell signaling"/>
    <property type="evidence" value="ECO:0007669"/>
    <property type="project" value="TreeGrafter"/>
</dbReference>
<dbReference type="InterPro" id="IPR038359">
    <property type="entry name" value="Connexin_N_sf"/>
</dbReference>
<keyword evidence="4 6" id="KW-1133">Transmembrane helix</keyword>
<keyword evidence="9" id="KW-1185">Reference proteome</keyword>
<dbReference type="GO" id="GO:0005922">
    <property type="term" value="C:connexin complex"/>
    <property type="evidence" value="ECO:0007669"/>
    <property type="project" value="InterPro"/>
</dbReference>
<dbReference type="PANTHER" id="PTHR11984">
    <property type="entry name" value="CONNEXIN"/>
    <property type="match status" value="1"/>
</dbReference>
<evidence type="ECO:0000259" key="7">
    <source>
        <dbReference type="Pfam" id="PF00029"/>
    </source>
</evidence>
<feature type="transmembrane region" description="Helical" evidence="6">
    <location>
        <begin position="208"/>
        <end position="232"/>
    </location>
</feature>
<feature type="domain" description="Connexin N-terminal" evidence="7">
    <location>
        <begin position="15"/>
        <end position="226"/>
    </location>
</feature>
<sequence length="234" mass="26169">MAAIVTGLIPILRTAVDSTTSYKGRTMWFGLLCIRLVTVFLAQLPWRNLNNDFDCNGSLPFCNIACFNVHFDSSIVMAWHFLFILLVLSVLLMELFSSHLRYSFQKKKERETASQSEQGSVGGDPTMTVGGRMVIDLHKSKSSVVVYLLTVMVRIAVEVFFVYVLLVWVLPKLDKPSYVCDAQTFQGCSVQQCVVRGAAEKKMSVHGLLFISVLVIITSCLFCLYSIGHYLCNG</sequence>
<dbReference type="InterPro" id="IPR013092">
    <property type="entry name" value="Connexin_N"/>
</dbReference>
<feature type="transmembrane region" description="Helical" evidence="6">
    <location>
        <begin position="77"/>
        <end position="97"/>
    </location>
</feature>
<evidence type="ECO:0000256" key="1">
    <source>
        <dbReference type="ARBA" id="ARBA00004651"/>
    </source>
</evidence>
<evidence type="ECO:0000256" key="6">
    <source>
        <dbReference type="SAM" id="Phobius"/>
    </source>
</evidence>
<evidence type="ECO:0000256" key="5">
    <source>
        <dbReference type="ARBA" id="ARBA00023136"/>
    </source>
</evidence>
<evidence type="ECO:0000256" key="2">
    <source>
        <dbReference type="ARBA" id="ARBA00022475"/>
    </source>
</evidence>
<feature type="transmembrane region" description="Helical" evidence="6">
    <location>
        <begin position="144"/>
        <end position="169"/>
    </location>
</feature>
<dbReference type="AlphaFoldDB" id="A0AAN9CGB0"/>
<name>A0AAN9CGB0_9TELE</name>
<comment type="caution">
    <text evidence="8">The sequence shown here is derived from an EMBL/GenBank/DDBJ whole genome shotgun (WGS) entry which is preliminary data.</text>
</comment>
<dbReference type="PANTHER" id="PTHR11984:SF20">
    <property type="entry name" value="GAP JUNCTION BETA-1 PROTEIN"/>
    <property type="match status" value="1"/>
</dbReference>
<comment type="subcellular location">
    <subcellularLocation>
        <location evidence="1">Cell membrane</location>
        <topology evidence="1">Multi-pass membrane protein</topology>
    </subcellularLocation>
</comment>
<protein>
    <recommendedName>
        <fullName evidence="7">Connexin N-terminal domain-containing protein</fullName>
    </recommendedName>
</protein>